<dbReference type="AlphaFoldDB" id="A0A6F9D8R3"/>
<evidence type="ECO:0000256" key="1">
    <source>
        <dbReference type="ARBA" id="ARBA00004604"/>
    </source>
</evidence>
<evidence type="ECO:0000259" key="7">
    <source>
        <dbReference type="Pfam" id="PF06862"/>
    </source>
</evidence>
<keyword evidence="3" id="KW-0539">Nucleus</keyword>
<proteinExistence type="evidence at transcript level"/>
<dbReference type="Pfam" id="PF06862">
    <property type="entry name" value="Utp25_C"/>
    <property type="match status" value="1"/>
</dbReference>
<dbReference type="GO" id="GO:0032040">
    <property type="term" value="C:small-subunit processome"/>
    <property type="evidence" value="ECO:0007669"/>
    <property type="project" value="TreeGrafter"/>
</dbReference>
<feature type="domain" description="UTP25 C-terminal" evidence="7">
    <location>
        <begin position="461"/>
        <end position="651"/>
    </location>
</feature>
<name>A0A6F9D8R3_9ASCI</name>
<comment type="subcellular location">
    <subcellularLocation>
        <location evidence="1">Nucleus</location>
        <location evidence="1">Nucleolus</location>
    </subcellularLocation>
</comment>
<dbReference type="Pfam" id="PF22916">
    <property type="entry name" value="UTP25_NTPase-like"/>
    <property type="match status" value="1"/>
</dbReference>
<evidence type="ECO:0000256" key="4">
    <source>
        <dbReference type="ARBA" id="ARBA00024421"/>
    </source>
</evidence>
<organism evidence="9">
    <name type="scientific">Phallusia mammillata</name>
    <dbReference type="NCBI Taxonomy" id="59560"/>
    <lineage>
        <taxon>Eukaryota</taxon>
        <taxon>Metazoa</taxon>
        <taxon>Chordata</taxon>
        <taxon>Tunicata</taxon>
        <taxon>Ascidiacea</taxon>
        <taxon>Phlebobranchia</taxon>
        <taxon>Ascidiidae</taxon>
        <taxon>Phallusia</taxon>
    </lineage>
</organism>
<dbReference type="GO" id="GO:0019843">
    <property type="term" value="F:rRNA binding"/>
    <property type="evidence" value="ECO:0007669"/>
    <property type="project" value="TreeGrafter"/>
</dbReference>
<dbReference type="InterPro" id="IPR053940">
    <property type="entry name" value="UTP25_NTPase-like"/>
</dbReference>
<dbReference type="EMBL" id="LR783463">
    <property type="protein sequence ID" value="CAB3226609.1"/>
    <property type="molecule type" value="mRNA"/>
</dbReference>
<evidence type="ECO:0000256" key="5">
    <source>
        <dbReference type="ARBA" id="ARBA00032325"/>
    </source>
</evidence>
<evidence type="ECO:0000259" key="8">
    <source>
        <dbReference type="Pfam" id="PF22916"/>
    </source>
</evidence>
<dbReference type="InterPro" id="IPR010678">
    <property type="entry name" value="UTP25"/>
</dbReference>
<reference evidence="9" key="1">
    <citation type="submission" date="2020-04" db="EMBL/GenBank/DDBJ databases">
        <authorList>
            <person name="Neveu A P."/>
        </authorList>
    </citation>
    <scope>NUCLEOTIDE SEQUENCE</scope>
    <source>
        <tissue evidence="9">Whole embryo</tissue>
    </source>
</reference>
<dbReference type="GO" id="GO:0034511">
    <property type="term" value="F:U3 snoRNA binding"/>
    <property type="evidence" value="ECO:0007669"/>
    <property type="project" value="InterPro"/>
</dbReference>
<feature type="region of interest" description="Disordered" evidence="6">
    <location>
        <begin position="1"/>
        <end position="56"/>
    </location>
</feature>
<feature type="compositionally biased region" description="Acidic residues" evidence="6">
    <location>
        <begin position="33"/>
        <end position="51"/>
    </location>
</feature>
<feature type="domain" description="UTP25 NTP hydrolase-like" evidence="8">
    <location>
        <begin position="176"/>
        <end position="449"/>
    </location>
</feature>
<evidence type="ECO:0000256" key="3">
    <source>
        <dbReference type="ARBA" id="ARBA00023242"/>
    </source>
</evidence>
<dbReference type="GO" id="GO:0000462">
    <property type="term" value="P:maturation of SSU-rRNA from tricistronic rRNA transcript (SSU-rRNA, 5.8S rRNA, LSU-rRNA)"/>
    <property type="evidence" value="ECO:0007669"/>
    <property type="project" value="TreeGrafter"/>
</dbReference>
<gene>
    <name evidence="9" type="primary">C1orf107</name>
</gene>
<dbReference type="Gene3D" id="3.40.50.300">
    <property type="entry name" value="P-loop containing nucleotide triphosphate hydrolases"/>
    <property type="match status" value="1"/>
</dbReference>
<dbReference type="InterPro" id="IPR053939">
    <property type="entry name" value="UTP25_C"/>
</dbReference>
<dbReference type="InterPro" id="IPR027417">
    <property type="entry name" value="P-loop_NTPase"/>
</dbReference>
<evidence type="ECO:0000256" key="2">
    <source>
        <dbReference type="ARBA" id="ARBA00009223"/>
    </source>
</evidence>
<sequence>MKRSASASKKKHEPTSKKFVSETCASELTREDELVDDDLSLSSESDNEETEHLDSTNCGLSATDVVGGFKSQMLDQHRLEDLERKYENIVSFSWSQLHTLRCMGRTDGNNSQYEKHFSTIKVLDEVDCCKRAIKEYSLPQVLATNLEERKNDAKSEKSSSFLTPLQLELFSAMSSYSDIHFPHIDVIENMKRIQTVYCLHLLRHVIKSRSVVLKNNSRLAKISPKMRELATRRDQGFVRPKVLVLLPFRETALQVISIILSLLKKGTKFEVSHKKRFKDEFKEQPSEDREEDEELARKLKTKPEDYQVLFQGNTDEHFQIGIALHGSSVRLYSPFYSSDIIVASPLALRKTIGEKGEAHYEHDFLSSVEILILDLSDVYLMQNWDHILHIKKHMHLTPKDPHDVDFSRVYNWALDGHSKHYCQTIMLSRVVSPQIYSLLTKHCFNHRGLIMIKQINESGSICRIPNQLPQIFHKLSDLKKLSDVSEKRFQFFISHILKAVKTNKSTHMMICIPQYYDFVRVRNHMRREMKSGSGPKFVFICEYSDTKTVGKARRSFFTGRAPILLYTERYHFYHRPFIRGIRHIVFYDLPTYPHFYSELCNMIHHVKTDSAISSVSISAIYSSYDSDKLAAVVGDPRCRELLTSKKDVHMFVTGKTS</sequence>
<evidence type="ECO:0000313" key="9">
    <source>
        <dbReference type="EMBL" id="CAB3226609.1"/>
    </source>
</evidence>
<protein>
    <recommendedName>
        <fullName evidence="4">U3 small nucleolar RNA-associated protein 25 homolog</fullName>
    </recommendedName>
    <alternativeName>
        <fullName evidence="5">UTP25 small subunit processor component</fullName>
    </alternativeName>
</protein>
<dbReference type="PANTHER" id="PTHR12933:SF0">
    <property type="entry name" value="U3 SMALL NUCLEOLAR RNA-ASSOCIATED PROTEIN 25 HOMOLOG"/>
    <property type="match status" value="1"/>
</dbReference>
<dbReference type="PANTHER" id="PTHR12933">
    <property type="entry name" value="ORF PROTEIN-RELATED"/>
    <property type="match status" value="1"/>
</dbReference>
<evidence type="ECO:0000256" key="6">
    <source>
        <dbReference type="SAM" id="MobiDB-lite"/>
    </source>
</evidence>
<feature type="compositionally biased region" description="Basic residues" evidence="6">
    <location>
        <begin position="1"/>
        <end position="12"/>
    </location>
</feature>
<comment type="similarity">
    <text evidence="2">Belongs to the UTP25 family.</text>
</comment>
<accession>A0A6F9D8R3</accession>